<keyword evidence="3" id="KW-1185">Reference proteome</keyword>
<reference evidence="2" key="1">
    <citation type="submission" date="2018-05" db="EMBL/GenBank/DDBJ databases">
        <title>Draft genome of Mucuna pruriens seed.</title>
        <authorList>
            <person name="Nnadi N.E."/>
            <person name="Vos R."/>
            <person name="Hasami M.H."/>
            <person name="Devisetty U.K."/>
            <person name="Aguiy J.C."/>
        </authorList>
    </citation>
    <scope>NUCLEOTIDE SEQUENCE [LARGE SCALE GENOMIC DNA]</scope>
    <source>
        <strain evidence="2">JCA_2017</strain>
    </source>
</reference>
<name>A0A371G3D9_MUCPR</name>
<feature type="compositionally biased region" description="Basic and acidic residues" evidence="1">
    <location>
        <begin position="78"/>
        <end position="92"/>
    </location>
</feature>
<comment type="caution">
    <text evidence="2">The sequence shown here is derived from an EMBL/GenBank/DDBJ whole genome shotgun (WGS) entry which is preliminary data.</text>
</comment>
<dbReference type="Proteomes" id="UP000257109">
    <property type="component" value="Unassembled WGS sequence"/>
</dbReference>
<dbReference type="AlphaFoldDB" id="A0A371G3D9"/>
<dbReference type="OrthoDB" id="1430424at2759"/>
<accession>A0A371G3D9</accession>
<feature type="region of interest" description="Disordered" evidence="1">
    <location>
        <begin position="75"/>
        <end position="96"/>
    </location>
</feature>
<proteinExistence type="predicted"/>
<evidence type="ECO:0000313" key="2">
    <source>
        <dbReference type="EMBL" id="RDX85055.1"/>
    </source>
</evidence>
<sequence length="141" mass="16146">MVVAPSEEVVAPFIFHGLRIQEGEYLKKIHLAWKKIVRKGPEWGLQSCGASSSYNDPQFEAMESKLVGLQRQLKRKRKELDSREGEESRGTPETKCCFRTTTQEKVLRELERSQALLEKEELIAALADARSKEDDARGYLH</sequence>
<organism evidence="2 3">
    <name type="scientific">Mucuna pruriens</name>
    <name type="common">Velvet bean</name>
    <name type="synonym">Dolichos pruriens</name>
    <dbReference type="NCBI Taxonomy" id="157652"/>
    <lineage>
        <taxon>Eukaryota</taxon>
        <taxon>Viridiplantae</taxon>
        <taxon>Streptophyta</taxon>
        <taxon>Embryophyta</taxon>
        <taxon>Tracheophyta</taxon>
        <taxon>Spermatophyta</taxon>
        <taxon>Magnoliopsida</taxon>
        <taxon>eudicotyledons</taxon>
        <taxon>Gunneridae</taxon>
        <taxon>Pentapetalae</taxon>
        <taxon>rosids</taxon>
        <taxon>fabids</taxon>
        <taxon>Fabales</taxon>
        <taxon>Fabaceae</taxon>
        <taxon>Papilionoideae</taxon>
        <taxon>50 kb inversion clade</taxon>
        <taxon>NPAAA clade</taxon>
        <taxon>indigoferoid/millettioid clade</taxon>
        <taxon>Phaseoleae</taxon>
        <taxon>Mucuna</taxon>
    </lineage>
</organism>
<gene>
    <name evidence="2" type="ORF">CR513_33810</name>
</gene>
<feature type="non-terminal residue" evidence="2">
    <location>
        <position position="1"/>
    </location>
</feature>
<evidence type="ECO:0000313" key="3">
    <source>
        <dbReference type="Proteomes" id="UP000257109"/>
    </source>
</evidence>
<evidence type="ECO:0000256" key="1">
    <source>
        <dbReference type="SAM" id="MobiDB-lite"/>
    </source>
</evidence>
<dbReference type="EMBL" id="QJKJ01006883">
    <property type="protein sequence ID" value="RDX85055.1"/>
    <property type="molecule type" value="Genomic_DNA"/>
</dbReference>
<protein>
    <submittedName>
        <fullName evidence="2">Uncharacterized protein</fullName>
    </submittedName>
</protein>